<dbReference type="SUPFAM" id="SSF81901">
    <property type="entry name" value="HCP-like"/>
    <property type="match status" value="2"/>
</dbReference>
<dbReference type="PANTHER" id="PTHR13891">
    <property type="entry name" value="CYTOCHROME C OXIDASE ASSEMBLY FACTOR 7"/>
    <property type="match status" value="1"/>
</dbReference>
<dbReference type="Proteomes" id="UP000003257">
    <property type="component" value="Unassembled WGS sequence"/>
</dbReference>
<gene>
    <name evidence="4" type="ORF">OIHEL45_09933</name>
</gene>
<keyword evidence="3" id="KW-0472">Membrane</keyword>
<proteinExistence type="inferred from homology"/>
<keyword evidence="3" id="KW-1133">Transmembrane helix</keyword>
<name>A0ABM9X6D1_9RHOB</name>
<evidence type="ECO:0000256" key="1">
    <source>
        <dbReference type="ARBA" id="ARBA00008486"/>
    </source>
</evidence>
<evidence type="ECO:0000256" key="3">
    <source>
        <dbReference type="SAM" id="Phobius"/>
    </source>
</evidence>
<organism evidence="4 5">
    <name type="scientific">Sulfitobacter indolifex HEL-45</name>
    <dbReference type="NCBI Taxonomy" id="391624"/>
    <lineage>
        <taxon>Bacteria</taxon>
        <taxon>Pseudomonadati</taxon>
        <taxon>Pseudomonadota</taxon>
        <taxon>Alphaproteobacteria</taxon>
        <taxon>Rhodobacterales</taxon>
        <taxon>Roseobacteraceae</taxon>
        <taxon>Sulfitobacter</taxon>
    </lineage>
</organism>
<accession>A0ABM9X6D1</accession>
<dbReference type="Gene3D" id="1.25.40.10">
    <property type="entry name" value="Tetratricopeptide repeat domain"/>
    <property type="match status" value="2"/>
</dbReference>
<feature type="transmembrane region" description="Helical" evidence="3">
    <location>
        <begin position="115"/>
        <end position="134"/>
    </location>
</feature>
<dbReference type="PANTHER" id="PTHR13891:SF1">
    <property type="entry name" value="CYTOCHROME C OXIDASE ASSEMBLY FACTOR 7"/>
    <property type="match status" value="1"/>
</dbReference>
<dbReference type="EMBL" id="ABID01000002">
    <property type="protein sequence ID" value="EDQ05052.1"/>
    <property type="molecule type" value="Genomic_DNA"/>
</dbReference>
<protein>
    <recommendedName>
        <fullName evidence="6">Beta-lactamase</fullName>
    </recommendedName>
</protein>
<dbReference type="SMART" id="SM00671">
    <property type="entry name" value="SEL1"/>
    <property type="match status" value="6"/>
</dbReference>
<dbReference type="InterPro" id="IPR006597">
    <property type="entry name" value="Sel1-like"/>
</dbReference>
<reference evidence="4 5" key="1">
    <citation type="submission" date="2007-11" db="EMBL/GenBank/DDBJ databases">
        <authorList>
            <person name="Wagner-Dobler I."/>
            <person name="Ferriera S."/>
            <person name="Johnson J."/>
            <person name="Kravitz S."/>
            <person name="Beeson K."/>
            <person name="Sutton G."/>
            <person name="Rogers Y.-H."/>
            <person name="Friedman R."/>
            <person name="Frazier M."/>
            <person name="Venter J.C."/>
        </authorList>
    </citation>
    <scope>NUCLEOTIDE SEQUENCE [LARGE SCALE GENOMIC DNA]</scope>
    <source>
        <strain evidence="4 5">HEL-45</strain>
    </source>
</reference>
<keyword evidence="2" id="KW-0677">Repeat</keyword>
<feature type="transmembrane region" description="Helical" evidence="3">
    <location>
        <begin position="146"/>
        <end position="169"/>
    </location>
</feature>
<dbReference type="InterPro" id="IPR011990">
    <property type="entry name" value="TPR-like_helical_dom_sf"/>
</dbReference>
<evidence type="ECO:0000313" key="5">
    <source>
        <dbReference type="Proteomes" id="UP000003257"/>
    </source>
</evidence>
<evidence type="ECO:0000313" key="4">
    <source>
        <dbReference type="EMBL" id="EDQ05052.1"/>
    </source>
</evidence>
<feature type="transmembrane region" description="Helical" evidence="3">
    <location>
        <begin position="76"/>
        <end position="95"/>
    </location>
</feature>
<dbReference type="InterPro" id="IPR040239">
    <property type="entry name" value="HcpB-like"/>
</dbReference>
<evidence type="ECO:0000256" key="2">
    <source>
        <dbReference type="ARBA" id="ARBA00022737"/>
    </source>
</evidence>
<evidence type="ECO:0008006" key="6">
    <source>
        <dbReference type="Google" id="ProtNLM"/>
    </source>
</evidence>
<dbReference type="RefSeq" id="WP_007119190.1">
    <property type="nucleotide sequence ID" value="NZ_ABID01000002.1"/>
</dbReference>
<comment type="similarity">
    <text evidence="1">Belongs to the hcp beta-lactamase family.</text>
</comment>
<keyword evidence="5" id="KW-1185">Reference proteome</keyword>
<dbReference type="Pfam" id="PF08238">
    <property type="entry name" value="Sel1"/>
    <property type="match status" value="6"/>
</dbReference>
<sequence>MLNDAYTLLVSILGWSFIVAAIFYTVVAFGTSHLSPTKKAVLTQFLSGQKTEATWTIHFCNLFDYWFGEKHFSWHCFVRSAVASVLAVGAIWMLFEPVLGVLTDRVATSLPLWQVLALGAAVNVIPDFVSLFQTRKVLEVFKREHSILVQLCVLVLDAVLTALIIFLGIRGFTLLFGDPVSGADRIAAVEMVAVVSPYAIFFFSTFLTSAWAWAYCLGTWLIRLFAQTGLKTWLNVEEAPGQQIALVGAVIIFAGSFILDSTFSFEPDGRAKLNDTLCEFFPADICDDFARLTDDEERQISYLARACEAGVTAECLGVANRLHGIDDATAVRLWQRSCEAGQAPGCTNLGMSLMNGIGVERNPREAAWRFEIGCHRGDPTACNNLGTMLLVGQGYPKDVEEAKRLFSSACGAGFAIGCTNFGTALDMPGATREEIEKSSAMFQRGCDNGDPAGCTSLGLSYFTGRGVARDFVRAADLSEKGCTGGDPRGCTNLGTSYRDGTGVVTDANKAVALYTKGCEGGHAGGCTMLGYMISNGFGVDGDSMRGLSLYKQGCRTGDLQGCLLAADAMIEQTGSVDDEVFGLLLRSCYGGEDVACNRLRQLPTTGP</sequence>
<feature type="transmembrane region" description="Helical" evidence="3">
    <location>
        <begin position="198"/>
        <end position="222"/>
    </location>
</feature>
<comment type="caution">
    <text evidence="4">The sequence shown here is derived from an EMBL/GenBank/DDBJ whole genome shotgun (WGS) entry which is preliminary data.</text>
</comment>
<feature type="transmembrane region" description="Helical" evidence="3">
    <location>
        <begin position="6"/>
        <end position="29"/>
    </location>
</feature>
<keyword evidence="3" id="KW-0812">Transmembrane</keyword>